<dbReference type="EMBL" id="BMGG01000023">
    <property type="protein sequence ID" value="GGC95010.1"/>
    <property type="molecule type" value="Genomic_DNA"/>
</dbReference>
<dbReference type="GO" id="GO:0004803">
    <property type="term" value="F:transposase activity"/>
    <property type="evidence" value="ECO:0007669"/>
    <property type="project" value="InterPro"/>
</dbReference>
<gene>
    <name evidence="2" type="ORF">GCM10010994_60910</name>
</gene>
<dbReference type="Proteomes" id="UP000637002">
    <property type="component" value="Unassembled WGS sequence"/>
</dbReference>
<sequence>MDTLGHRLALHVTPASDEDRSQVGRMAEAIKAATDESVDIAFVDQGYTGERAAKAAAAHGIEPEVVKLPDAKRGFVLLPRRWVVERSFAWRSLLLTCPRGEVGFGCLNWKPLRDPTGQRTAHRERADERVQRVVALAFGQLPHDDRPAGNMRG</sequence>
<dbReference type="Pfam" id="PF01609">
    <property type="entry name" value="DDE_Tnp_1"/>
    <property type="match status" value="1"/>
</dbReference>
<name>A0A916UYM3_9HYPH</name>
<dbReference type="GO" id="GO:0006313">
    <property type="term" value="P:DNA transposition"/>
    <property type="evidence" value="ECO:0007669"/>
    <property type="project" value="InterPro"/>
</dbReference>
<comment type="caution">
    <text evidence="2">The sequence shown here is derived from an EMBL/GenBank/DDBJ whole genome shotgun (WGS) entry which is preliminary data.</text>
</comment>
<reference evidence="2" key="2">
    <citation type="submission" date="2020-09" db="EMBL/GenBank/DDBJ databases">
        <authorList>
            <person name="Sun Q."/>
            <person name="Zhou Y."/>
        </authorList>
    </citation>
    <scope>NUCLEOTIDE SEQUENCE</scope>
    <source>
        <strain evidence="2">CGMCC 1.12919</strain>
    </source>
</reference>
<dbReference type="PANTHER" id="PTHR30007:SF0">
    <property type="entry name" value="TRANSPOSASE"/>
    <property type="match status" value="1"/>
</dbReference>
<dbReference type="InterPro" id="IPR002559">
    <property type="entry name" value="Transposase_11"/>
</dbReference>
<proteinExistence type="predicted"/>
<dbReference type="PANTHER" id="PTHR30007">
    <property type="entry name" value="PHP DOMAIN PROTEIN"/>
    <property type="match status" value="1"/>
</dbReference>
<keyword evidence="3" id="KW-1185">Reference proteome</keyword>
<accession>A0A916UYM3</accession>
<dbReference type="GO" id="GO:0003677">
    <property type="term" value="F:DNA binding"/>
    <property type="evidence" value="ECO:0007669"/>
    <property type="project" value="InterPro"/>
</dbReference>
<evidence type="ECO:0000313" key="3">
    <source>
        <dbReference type="Proteomes" id="UP000637002"/>
    </source>
</evidence>
<organism evidence="2 3">
    <name type="scientific">Chelatococcus reniformis</name>
    <dbReference type="NCBI Taxonomy" id="1494448"/>
    <lineage>
        <taxon>Bacteria</taxon>
        <taxon>Pseudomonadati</taxon>
        <taxon>Pseudomonadota</taxon>
        <taxon>Alphaproteobacteria</taxon>
        <taxon>Hyphomicrobiales</taxon>
        <taxon>Chelatococcaceae</taxon>
        <taxon>Chelatococcus</taxon>
    </lineage>
</organism>
<protein>
    <recommendedName>
        <fullName evidence="1">Transposase IS4-like domain-containing protein</fullName>
    </recommendedName>
</protein>
<evidence type="ECO:0000313" key="2">
    <source>
        <dbReference type="EMBL" id="GGC95010.1"/>
    </source>
</evidence>
<dbReference type="AlphaFoldDB" id="A0A916UYM3"/>
<feature type="domain" description="Transposase IS4-like" evidence="1">
    <location>
        <begin position="2"/>
        <end position="90"/>
    </location>
</feature>
<evidence type="ECO:0000259" key="1">
    <source>
        <dbReference type="Pfam" id="PF01609"/>
    </source>
</evidence>
<reference evidence="2" key="1">
    <citation type="journal article" date="2014" name="Int. J. Syst. Evol. Microbiol.">
        <title>Complete genome sequence of Corynebacterium casei LMG S-19264T (=DSM 44701T), isolated from a smear-ripened cheese.</title>
        <authorList>
            <consortium name="US DOE Joint Genome Institute (JGI-PGF)"/>
            <person name="Walter F."/>
            <person name="Albersmeier A."/>
            <person name="Kalinowski J."/>
            <person name="Ruckert C."/>
        </authorList>
    </citation>
    <scope>NUCLEOTIDE SEQUENCE</scope>
    <source>
        <strain evidence="2">CGMCC 1.12919</strain>
    </source>
</reference>